<comment type="caution">
    <text evidence="11">The sequence shown here is derived from an EMBL/GenBank/DDBJ whole genome shotgun (WGS) entry which is preliminary data.</text>
</comment>
<dbReference type="Pfam" id="PF07670">
    <property type="entry name" value="Gate"/>
    <property type="match status" value="1"/>
</dbReference>
<evidence type="ECO:0000256" key="2">
    <source>
        <dbReference type="ARBA" id="ARBA00009033"/>
    </source>
</evidence>
<protein>
    <submittedName>
        <fullName evidence="11">NupC/NupG family nucleoside CNT transporter</fullName>
    </submittedName>
</protein>
<dbReference type="PANTHER" id="PTHR10590">
    <property type="entry name" value="SODIUM/NUCLEOSIDE COTRANSPORTER"/>
    <property type="match status" value="1"/>
</dbReference>
<keyword evidence="12" id="KW-1185">Reference proteome</keyword>
<feature type="transmembrane region" description="Helical" evidence="7">
    <location>
        <begin position="88"/>
        <end position="113"/>
    </location>
</feature>
<dbReference type="InterPro" id="IPR011642">
    <property type="entry name" value="Gate_dom"/>
</dbReference>
<dbReference type="PANTHER" id="PTHR10590:SF4">
    <property type="entry name" value="SOLUTE CARRIER FAMILY 28 MEMBER 3"/>
    <property type="match status" value="1"/>
</dbReference>
<name>A0ABW2YLY3_9GAMM</name>
<dbReference type="Pfam" id="PF07662">
    <property type="entry name" value="Nucleos_tra2_C"/>
    <property type="match status" value="1"/>
</dbReference>
<evidence type="ECO:0000256" key="6">
    <source>
        <dbReference type="ARBA" id="ARBA00023136"/>
    </source>
</evidence>
<evidence type="ECO:0000256" key="4">
    <source>
        <dbReference type="ARBA" id="ARBA00022692"/>
    </source>
</evidence>
<feature type="transmembrane region" description="Helical" evidence="7">
    <location>
        <begin position="262"/>
        <end position="283"/>
    </location>
</feature>
<evidence type="ECO:0000313" key="12">
    <source>
        <dbReference type="Proteomes" id="UP001597090"/>
    </source>
</evidence>
<feature type="transmembrane region" description="Helical" evidence="7">
    <location>
        <begin position="202"/>
        <end position="225"/>
    </location>
</feature>
<feature type="transmembrane region" description="Helical" evidence="7">
    <location>
        <begin position="63"/>
        <end position="82"/>
    </location>
</feature>
<accession>A0ABW2YLY3</accession>
<evidence type="ECO:0000259" key="10">
    <source>
        <dbReference type="Pfam" id="PF07670"/>
    </source>
</evidence>
<feature type="domain" description="Nucleoside transporter/FeoB GTPase Gate" evidence="10">
    <location>
        <begin position="93"/>
        <end position="192"/>
    </location>
</feature>
<gene>
    <name evidence="11" type="ORF">ACFQZQ_08240</name>
</gene>
<comment type="subcellular location">
    <subcellularLocation>
        <location evidence="1">Cell membrane</location>
        <topology evidence="1">Multi-pass membrane protein</topology>
    </subcellularLocation>
</comment>
<evidence type="ECO:0000259" key="9">
    <source>
        <dbReference type="Pfam" id="PF07662"/>
    </source>
</evidence>
<feature type="transmembrane region" description="Helical" evidence="7">
    <location>
        <begin position="367"/>
        <end position="392"/>
    </location>
</feature>
<evidence type="ECO:0000256" key="1">
    <source>
        <dbReference type="ARBA" id="ARBA00004651"/>
    </source>
</evidence>
<proteinExistence type="inferred from homology"/>
<dbReference type="InterPro" id="IPR011657">
    <property type="entry name" value="CNT_C_dom"/>
</dbReference>
<evidence type="ECO:0000313" key="11">
    <source>
        <dbReference type="EMBL" id="MFD0739265.1"/>
    </source>
</evidence>
<dbReference type="Pfam" id="PF01773">
    <property type="entry name" value="Nucleos_tra2_N"/>
    <property type="match status" value="1"/>
</dbReference>
<feature type="domain" description="Concentrative nucleoside transporter N-terminal" evidence="8">
    <location>
        <begin position="9"/>
        <end position="82"/>
    </location>
</feature>
<evidence type="ECO:0000256" key="7">
    <source>
        <dbReference type="SAM" id="Phobius"/>
    </source>
</evidence>
<evidence type="ECO:0000259" key="8">
    <source>
        <dbReference type="Pfam" id="PF01773"/>
    </source>
</evidence>
<feature type="transmembrane region" description="Helical" evidence="7">
    <location>
        <begin position="168"/>
        <end position="190"/>
    </location>
</feature>
<keyword evidence="6 7" id="KW-0472">Membrane</keyword>
<feature type="transmembrane region" description="Helical" evidence="7">
    <location>
        <begin position="303"/>
        <end position="320"/>
    </location>
</feature>
<organism evidence="11 12">
    <name type="scientific">Lysobacter koreensis</name>
    <dbReference type="NCBI Taxonomy" id="266122"/>
    <lineage>
        <taxon>Bacteria</taxon>
        <taxon>Pseudomonadati</taxon>
        <taxon>Pseudomonadota</taxon>
        <taxon>Gammaproteobacteria</taxon>
        <taxon>Lysobacterales</taxon>
        <taxon>Lysobacteraceae</taxon>
        <taxon>Lysobacter</taxon>
    </lineage>
</organism>
<dbReference type="InterPro" id="IPR002668">
    <property type="entry name" value="CNT_N_dom"/>
</dbReference>
<reference evidence="12" key="1">
    <citation type="journal article" date="2019" name="Int. J. Syst. Evol. Microbiol.">
        <title>The Global Catalogue of Microorganisms (GCM) 10K type strain sequencing project: providing services to taxonomists for standard genome sequencing and annotation.</title>
        <authorList>
            <consortium name="The Broad Institute Genomics Platform"/>
            <consortium name="The Broad Institute Genome Sequencing Center for Infectious Disease"/>
            <person name="Wu L."/>
            <person name="Ma J."/>
        </authorList>
    </citation>
    <scope>NUCLEOTIDE SEQUENCE [LARGE SCALE GENOMIC DNA]</scope>
    <source>
        <strain evidence="12">CCUG 55491</strain>
    </source>
</reference>
<feature type="transmembrane region" description="Helical" evidence="7">
    <location>
        <begin position="327"/>
        <end position="347"/>
    </location>
</feature>
<sequence length="429" mass="44704">MTRVAFGLFGLAVLIGIAWLFSNNKKSVDWKLVATGVSLQIGFAALVLLVPGGKDVFDALGNGFVKVLSFVTAGSSFIFGSLMNVETYGFIFAFQVLPTIIFFAALMSVLYHLGVMQVIVRGMAWAITKVMRVSGAETTSVCASVFIGQTEAPLTVRPYISRMTESELITMMIGGMAHIAGGVLAAYVGMLGGGDPVQQAFYAKHLLAASIMAAPATMVVAKLLIPETGTPLTRGTVKMEVEKTTSNVIDAAAAGAADGLRLALNIGAMLLAFIALIALLNWPLTWIGEVTGLAALLGKPTDMATLLGYLLSPVAWLIGVPWQDANVVGGLIGQKIVLNEFVAYLQLADIVNGKTAGVALTEQGKLIATYALCGFANFSSIAIQIGGIGGLAPERRQDLARFGLRAVLGGTIATLMTATIAGVLTNLGG</sequence>
<dbReference type="InterPro" id="IPR008276">
    <property type="entry name" value="C_nuclsd_transpt"/>
</dbReference>
<keyword evidence="5 7" id="KW-1133">Transmembrane helix</keyword>
<feature type="transmembrane region" description="Helical" evidence="7">
    <location>
        <begin position="30"/>
        <end position="51"/>
    </location>
</feature>
<keyword evidence="3" id="KW-1003">Cell membrane</keyword>
<evidence type="ECO:0000256" key="3">
    <source>
        <dbReference type="ARBA" id="ARBA00022475"/>
    </source>
</evidence>
<comment type="similarity">
    <text evidence="2">Belongs to the concentrative nucleoside transporter (CNT) (TC 2.A.41) family.</text>
</comment>
<keyword evidence="4 7" id="KW-0812">Transmembrane</keyword>
<evidence type="ECO:0000256" key="5">
    <source>
        <dbReference type="ARBA" id="ARBA00022989"/>
    </source>
</evidence>
<dbReference type="Proteomes" id="UP001597090">
    <property type="component" value="Unassembled WGS sequence"/>
</dbReference>
<feature type="transmembrane region" description="Helical" evidence="7">
    <location>
        <begin position="404"/>
        <end position="424"/>
    </location>
</feature>
<dbReference type="EMBL" id="JBHTIH010000003">
    <property type="protein sequence ID" value="MFD0739265.1"/>
    <property type="molecule type" value="Genomic_DNA"/>
</dbReference>
<feature type="domain" description="Concentrative nucleoside transporter C-terminal" evidence="9">
    <location>
        <begin position="205"/>
        <end position="422"/>
    </location>
</feature>